<dbReference type="Proteomes" id="UP001259659">
    <property type="component" value="Unassembled WGS sequence"/>
</dbReference>
<dbReference type="RefSeq" id="WP_310921698.1">
    <property type="nucleotide sequence ID" value="NZ_JAMQON010000009.1"/>
</dbReference>
<organism evidence="1 2">
    <name type="scientific">Haloarcula saliterrae</name>
    <dbReference type="NCBI Taxonomy" id="2950534"/>
    <lineage>
        <taxon>Archaea</taxon>
        <taxon>Methanobacteriati</taxon>
        <taxon>Methanobacteriota</taxon>
        <taxon>Stenosarchaea group</taxon>
        <taxon>Halobacteria</taxon>
        <taxon>Halobacteriales</taxon>
        <taxon>Haloarculaceae</taxon>
        <taxon>Haloarcula</taxon>
    </lineage>
</organism>
<sequence>MRPEIPSNLEERITEVCWEAGYPSTGEFVREATRRHVDDLKDKQGQGDSGVLVFEDDELDKPRHRIPVEFRLVMSKDGVEIEAIKVTHVNRDGYNWFDGEEQKRVRDHLTHGGNTLLSFQNLNREFEIDPKLTWKRIDNDQFSVVELELLNPVTWK</sequence>
<accession>A0ABU2FHW8</accession>
<dbReference type="EMBL" id="JAMQON010000009">
    <property type="protein sequence ID" value="MDS0261847.1"/>
    <property type="molecule type" value="Genomic_DNA"/>
</dbReference>
<reference evidence="1 2" key="1">
    <citation type="submission" date="2022-06" db="EMBL/GenBank/DDBJ databases">
        <title>Haloarcula sp. a new haloarchaeum isolate from saline soil.</title>
        <authorList>
            <person name="Strakova D."/>
            <person name="Galisteo C."/>
            <person name="Sanchez-Porro C."/>
            <person name="Ventosa A."/>
        </authorList>
    </citation>
    <scope>NUCLEOTIDE SEQUENCE [LARGE SCALE GENOMIC DNA]</scope>
    <source>
        <strain evidence="1 2">S1CR25-12</strain>
    </source>
</reference>
<keyword evidence="2" id="KW-1185">Reference proteome</keyword>
<proteinExistence type="predicted"/>
<comment type="caution">
    <text evidence="1">The sequence shown here is derived from an EMBL/GenBank/DDBJ whole genome shotgun (WGS) entry which is preliminary data.</text>
</comment>
<protein>
    <submittedName>
        <fullName evidence="1">Uncharacterized protein</fullName>
    </submittedName>
</protein>
<name>A0ABU2FHW8_9EURY</name>
<evidence type="ECO:0000313" key="2">
    <source>
        <dbReference type="Proteomes" id="UP001259659"/>
    </source>
</evidence>
<evidence type="ECO:0000313" key="1">
    <source>
        <dbReference type="EMBL" id="MDS0261847.1"/>
    </source>
</evidence>
<gene>
    <name evidence="1" type="ORF">NDI56_20800</name>
</gene>